<comment type="catalytic activity">
    <reaction evidence="5">
        <text>a 2'-deoxyadenosine in DNA + S-adenosyl-L-methionine = an N(6)-methyl-2'-deoxyadenosine in DNA + S-adenosyl-L-homocysteine + H(+)</text>
        <dbReference type="Rhea" id="RHEA:15197"/>
        <dbReference type="Rhea" id="RHEA-COMP:12418"/>
        <dbReference type="Rhea" id="RHEA-COMP:12419"/>
        <dbReference type="ChEBI" id="CHEBI:15378"/>
        <dbReference type="ChEBI" id="CHEBI:57856"/>
        <dbReference type="ChEBI" id="CHEBI:59789"/>
        <dbReference type="ChEBI" id="CHEBI:90615"/>
        <dbReference type="ChEBI" id="CHEBI:90616"/>
        <dbReference type="EC" id="2.1.1.72"/>
    </reaction>
</comment>
<feature type="domain" description="DNA methylase adenine-specific" evidence="7">
    <location>
        <begin position="168"/>
        <end position="354"/>
    </location>
</feature>
<comment type="similarity">
    <text evidence="1">Belongs to the N(4)/N(6)-methyltransferase family.</text>
</comment>
<keyword evidence="3 9" id="KW-0489">Methyltransferase</keyword>
<accession>A0ABT8A1W9</accession>
<dbReference type="RefSeq" id="WP_290315444.1">
    <property type="nucleotide sequence ID" value="NZ_JAUFPN010000038.1"/>
</dbReference>
<evidence type="ECO:0000313" key="9">
    <source>
        <dbReference type="EMBL" id="MDN3563712.1"/>
    </source>
</evidence>
<evidence type="ECO:0000256" key="6">
    <source>
        <dbReference type="SAM" id="MobiDB-lite"/>
    </source>
</evidence>
<evidence type="ECO:0000256" key="2">
    <source>
        <dbReference type="ARBA" id="ARBA00011900"/>
    </source>
</evidence>
<evidence type="ECO:0000256" key="5">
    <source>
        <dbReference type="ARBA" id="ARBA00047942"/>
    </source>
</evidence>
<keyword evidence="10" id="KW-1185">Reference proteome</keyword>
<evidence type="ECO:0000313" key="10">
    <source>
        <dbReference type="Proteomes" id="UP001529369"/>
    </source>
</evidence>
<dbReference type="InterPro" id="IPR029063">
    <property type="entry name" value="SAM-dependent_MTases_sf"/>
</dbReference>
<keyword evidence="4" id="KW-0808">Transferase</keyword>
<feature type="region of interest" description="Disordered" evidence="6">
    <location>
        <begin position="963"/>
        <end position="985"/>
    </location>
</feature>
<reference evidence="10" key="1">
    <citation type="journal article" date="2019" name="Int. J. Syst. Evol. Microbiol.">
        <title>The Global Catalogue of Microorganisms (GCM) 10K type strain sequencing project: providing services to taxonomists for standard genome sequencing and annotation.</title>
        <authorList>
            <consortium name="The Broad Institute Genomics Platform"/>
            <consortium name="The Broad Institute Genome Sequencing Center for Infectious Disease"/>
            <person name="Wu L."/>
            <person name="Ma J."/>
        </authorList>
    </citation>
    <scope>NUCLEOTIDE SEQUENCE [LARGE SCALE GENOMIC DNA]</scope>
    <source>
        <strain evidence="10">CECT 7131</strain>
    </source>
</reference>
<dbReference type="SUPFAM" id="SSF53335">
    <property type="entry name" value="S-adenosyl-L-methionine-dependent methyltransferases"/>
    <property type="match status" value="1"/>
</dbReference>
<dbReference type="Pfam" id="PF18135">
    <property type="entry name" value="Type_ISP_C"/>
    <property type="match status" value="1"/>
</dbReference>
<proteinExistence type="inferred from homology"/>
<feature type="domain" description="Type ISP restriction-modification enzyme LLaBIII C-terminal specificity" evidence="8">
    <location>
        <begin position="554"/>
        <end position="887"/>
    </location>
</feature>
<sequence>METAGAALTAPDALTRLFGDFLRWEPIPPTNARALAALSAGLCRLLRDEVTEQLDQKVPALSGLAEDWRRLLFPEASDEDFADGYAQAVTFGLLMARAQGIVLADGLDRVAKALAKTNTVIGGAFRVLTDDVDGQEALKTSLGTLTRVLDAVDWAAIGKGDPEAWLYFYEHFLEAYDNDLRKLTGSYYTPPEVVTAMVRLVDDVLRDPARFGQPEGLASNEVTLADPAVGTGTYLLGVLRRIAETARADGAGTVPGVIRAALKRIIGFELQFGPFAVAQLRLLAEVADLLKVKGTVPADVHLRLYVTDTLGNPYADEEYIPQILRPLAESRREANKVKRAEPITVVIGNPPYKESARGRGGWVEAGSDNAREPAPLSRWMPPPEWKVGVHSRHLRNLYVYFWRWATWKVFGDAAAAPQARADRRGIVCFITVAGFLNGPGFQAMRADLRRTADEIWVVDCSPEGHQPAVASRIFQGVQQPVCIVLVARTGKADASKPARVRYRALPVGRREQKFEALAELTLDGDDWIECPQEERAAFLPAAIGGWATYPTLHELFTYNGPGIMSGRTWVIAPDGWSLQERWNRLIAERDPDRKEMLFFPQLREGKLAGRHINRIVHEHLGRHRTPSMSVAASKCGPVSPIQYGFRSFDRQWIIPDARVINDYRPELWSAASEMQVYLTAPHDRAPSGGPAVTFCSVVPDLHHYNGRGGRAFPLWSDSAAATPNIPAAVMAAFSSALGTSVSAPDLLAYIAAVAAHPAYATRFATDLVQPGLRIPLTTDAALFAEAARLGRRIIWLHTFGERFVDASEGRPAGAPRLPAAERPTIPEDGAIPTDPAAMPDTIRHDAATRRLHVGQGHVDNVSPAVWAYEVSGKQVLTQWFSYRGRDRSRPIIGDRRKPSPLGDIQPPGWLPEYTTELLNVLNVLGGLVALETAQADLLERICNGPTLPASALHAAVAADTTKAPAARRGRRRVAAQGDLLGGSDP</sequence>
<comment type="caution">
    <text evidence="9">The sequence shown here is derived from an EMBL/GenBank/DDBJ whole genome shotgun (WGS) entry which is preliminary data.</text>
</comment>
<dbReference type="Gene3D" id="3.40.50.150">
    <property type="entry name" value="Vaccinia Virus protein VP39"/>
    <property type="match status" value="1"/>
</dbReference>
<evidence type="ECO:0000256" key="4">
    <source>
        <dbReference type="ARBA" id="ARBA00022679"/>
    </source>
</evidence>
<feature type="compositionally biased region" description="Low complexity" evidence="6">
    <location>
        <begin position="810"/>
        <end position="823"/>
    </location>
</feature>
<evidence type="ECO:0000259" key="7">
    <source>
        <dbReference type="Pfam" id="PF02384"/>
    </source>
</evidence>
<dbReference type="GO" id="GO:0008168">
    <property type="term" value="F:methyltransferase activity"/>
    <property type="evidence" value="ECO:0007669"/>
    <property type="project" value="UniProtKB-KW"/>
</dbReference>
<dbReference type="InterPro" id="IPR041635">
    <property type="entry name" value="Type_ISP_LLaBIII_C"/>
</dbReference>
<evidence type="ECO:0000256" key="1">
    <source>
        <dbReference type="ARBA" id="ARBA00006594"/>
    </source>
</evidence>
<dbReference type="InterPro" id="IPR003356">
    <property type="entry name" value="DNA_methylase_A-5"/>
</dbReference>
<dbReference type="PRINTS" id="PR00507">
    <property type="entry name" value="N12N6MTFRASE"/>
</dbReference>
<organism evidence="9 10">
    <name type="scientific">Paeniroseomonas aquatica</name>
    <dbReference type="NCBI Taxonomy" id="373043"/>
    <lineage>
        <taxon>Bacteria</taxon>
        <taxon>Pseudomonadati</taxon>
        <taxon>Pseudomonadota</taxon>
        <taxon>Alphaproteobacteria</taxon>
        <taxon>Acetobacterales</taxon>
        <taxon>Acetobacteraceae</taxon>
        <taxon>Paeniroseomonas</taxon>
    </lineage>
</organism>
<protein>
    <recommendedName>
        <fullName evidence="2">site-specific DNA-methyltransferase (adenine-specific)</fullName>
        <ecNumber evidence="2">2.1.1.72</ecNumber>
    </recommendedName>
</protein>
<feature type="region of interest" description="Disordered" evidence="6">
    <location>
        <begin position="810"/>
        <end position="833"/>
    </location>
</feature>
<evidence type="ECO:0000256" key="3">
    <source>
        <dbReference type="ARBA" id="ARBA00022603"/>
    </source>
</evidence>
<evidence type="ECO:0000259" key="8">
    <source>
        <dbReference type="Pfam" id="PF18135"/>
    </source>
</evidence>
<name>A0ABT8A1W9_9PROT</name>
<dbReference type="GO" id="GO:0032259">
    <property type="term" value="P:methylation"/>
    <property type="evidence" value="ECO:0007669"/>
    <property type="project" value="UniProtKB-KW"/>
</dbReference>
<dbReference type="PANTHER" id="PTHR33841">
    <property type="entry name" value="DNA METHYLTRANSFERASE YEEA-RELATED"/>
    <property type="match status" value="1"/>
</dbReference>
<dbReference type="InterPro" id="IPR050953">
    <property type="entry name" value="N4_N6_ade-DNA_methylase"/>
</dbReference>
<gene>
    <name evidence="9" type="ORF">QWZ14_04895</name>
</gene>
<dbReference type="EMBL" id="JAUFPN010000038">
    <property type="protein sequence ID" value="MDN3563712.1"/>
    <property type="molecule type" value="Genomic_DNA"/>
</dbReference>
<dbReference type="Proteomes" id="UP001529369">
    <property type="component" value="Unassembled WGS sequence"/>
</dbReference>
<dbReference type="EC" id="2.1.1.72" evidence="2"/>
<dbReference type="PANTHER" id="PTHR33841:SF1">
    <property type="entry name" value="DNA METHYLTRANSFERASE A"/>
    <property type="match status" value="1"/>
</dbReference>
<dbReference type="Pfam" id="PF02384">
    <property type="entry name" value="N6_Mtase"/>
    <property type="match status" value="1"/>
</dbReference>